<sequence>MRPVRLVDRRWRRRDLRAWSVRHGLCHRMPKNAILTVVWYTPDMADSGLHSEIGHFARIFDIPLVPQQRM</sequence>
<dbReference type="EMBL" id="AP018131">
    <property type="protein sequence ID" value="BBA48401.1"/>
    <property type="molecule type" value="Genomic_DNA"/>
</dbReference>
<organism evidence="1 2">
    <name type="scientific">Bifidobacterium bifidum LMG 13195</name>
    <dbReference type="NCBI Taxonomy" id="1207542"/>
    <lineage>
        <taxon>Bacteria</taxon>
        <taxon>Bacillati</taxon>
        <taxon>Actinomycetota</taxon>
        <taxon>Actinomycetes</taxon>
        <taxon>Bifidobacteriales</taxon>
        <taxon>Bifidobacteriaceae</taxon>
        <taxon>Bifidobacterium</taxon>
    </lineage>
</organism>
<dbReference type="Proteomes" id="UP000262177">
    <property type="component" value="Chromosome"/>
</dbReference>
<name>A0A286TDE0_BIFBI</name>
<gene>
    <name evidence="1" type="ORF">BBJK_02057</name>
</gene>
<evidence type="ECO:0000313" key="2">
    <source>
        <dbReference type="Proteomes" id="UP000262177"/>
    </source>
</evidence>
<protein>
    <submittedName>
        <fullName evidence="1">Uncharacterized protein</fullName>
    </submittedName>
</protein>
<proteinExistence type="predicted"/>
<reference evidence="1 2" key="1">
    <citation type="journal article" date="2017" name="Biosci. Biotechnol. Biochem.">
        <title>Identification and characterization of a sulfoglycosidase from Bifidobacterium bifidum implicated in mucin glycan utilization.</title>
        <authorList>
            <person name="Katoh T."/>
            <person name="Maeshibu T."/>
            <person name="Kikkawa K."/>
            <person name="Gotoh A."/>
            <person name="Tomabechi Y."/>
            <person name="Nakamura M."/>
            <person name="Liao W.-H."/>
            <person name="Yamaguchi M."/>
            <person name="Ashida H."/>
            <person name="Yamamoto K."/>
            <person name="Katayama T."/>
        </authorList>
    </citation>
    <scope>NUCLEOTIDE SEQUENCE [LARGE SCALE GENOMIC DNA]</scope>
    <source>
        <strain evidence="1 2">JCM 7004</strain>
    </source>
</reference>
<accession>A0A286TDE0</accession>
<evidence type="ECO:0000313" key="1">
    <source>
        <dbReference type="EMBL" id="BBA48401.1"/>
    </source>
</evidence>
<dbReference type="AlphaFoldDB" id="A0A286TDE0"/>